<dbReference type="Proteomes" id="UP000003112">
    <property type="component" value="Unassembled WGS sequence"/>
</dbReference>
<evidence type="ECO:0000313" key="1">
    <source>
        <dbReference type="EMBL" id="EFU31462.1"/>
    </source>
</evidence>
<accession>E6K4P4</accession>
<protein>
    <submittedName>
        <fullName evidence="1">Uncharacterized protein</fullName>
    </submittedName>
</protein>
<keyword evidence="2" id="KW-1185">Reference proteome</keyword>
<dbReference type="HOGENOM" id="CLU_3187251_0_0_10"/>
<comment type="caution">
    <text evidence="1">The sequence shown here is derived from an EMBL/GenBank/DDBJ whole genome shotgun (WGS) entry which is preliminary data.</text>
</comment>
<sequence>MFRNFAPNRNENDITRYVQDENNRLEVVKQEEAEGQRGILLGNVHL</sequence>
<organism evidence="1 2">
    <name type="scientific">Segatella buccae ATCC 33574</name>
    <dbReference type="NCBI Taxonomy" id="873513"/>
    <lineage>
        <taxon>Bacteria</taxon>
        <taxon>Pseudomonadati</taxon>
        <taxon>Bacteroidota</taxon>
        <taxon>Bacteroidia</taxon>
        <taxon>Bacteroidales</taxon>
        <taxon>Prevotellaceae</taxon>
        <taxon>Segatella</taxon>
    </lineage>
</organism>
<reference evidence="1 2" key="1">
    <citation type="submission" date="2010-10" db="EMBL/GenBank/DDBJ databases">
        <authorList>
            <person name="Muzny D."/>
            <person name="Qin X."/>
            <person name="Deng J."/>
            <person name="Jiang H."/>
            <person name="Liu Y."/>
            <person name="Qu J."/>
            <person name="Song X.-Z."/>
            <person name="Zhang L."/>
            <person name="Thornton R."/>
            <person name="Coyle M."/>
            <person name="Francisco L."/>
            <person name="Jackson L."/>
            <person name="Javaid M."/>
            <person name="Korchina V."/>
            <person name="Kovar C."/>
            <person name="Mata R."/>
            <person name="Mathew T."/>
            <person name="Ngo R."/>
            <person name="Nguyen L."/>
            <person name="Nguyen N."/>
            <person name="Okwuonu G."/>
            <person name="Ongeri F."/>
            <person name="Pham C."/>
            <person name="Simmons D."/>
            <person name="Wilczek-Boney K."/>
            <person name="Hale W."/>
            <person name="Jakkamsetti A."/>
            <person name="Pham P."/>
            <person name="Ruth R."/>
            <person name="San Lucas F."/>
            <person name="Warren J."/>
            <person name="Zhang J."/>
            <person name="Zhao Z."/>
            <person name="Zhou C."/>
            <person name="Zhu D."/>
            <person name="Lee S."/>
            <person name="Bess C."/>
            <person name="Blankenburg K."/>
            <person name="Forbes L."/>
            <person name="Fu Q."/>
            <person name="Gubbala S."/>
            <person name="Hirani K."/>
            <person name="Jayaseelan J.C."/>
            <person name="Lara F."/>
            <person name="Munidasa M."/>
            <person name="Palculict T."/>
            <person name="Patil S."/>
            <person name="Pu L.-L."/>
            <person name="Saada N."/>
            <person name="Tang L."/>
            <person name="Weissenberger G."/>
            <person name="Zhu Y."/>
            <person name="Hemphill L."/>
            <person name="Shang Y."/>
            <person name="Youmans B."/>
            <person name="Ayvaz T."/>
            <person name="Ross M."/>
            <person name="Santibanez J."/>
            <person name="Aqrawi P."/>
            <person name="Gross S."/>
            <person name="Joshi V."/>
            <person name="Fowler G."/>
            <person name="Nazareth L."/>
            <person name="Reid J."/>
            <person name="Worley K."/>
            <person name="Petrosino J."/>
            <person name="Highlander S."/>
            <person name="Gibbs R."/>
        </authorList>
    </citation>
    <scope>NUCLEOTIDE SEQUENCE [LARGE SCALE GENOMIC DNA]</scope>
    <source>
        <strain evidence="1 2">ATCC 33574</strain>
    </source>
</reference>
<dbReference type="EMBL" id="AEPD01000012">
    <property type="protein sequence ID" value="EFU31462.1"/>
    <property type="molecule type" value="Genomic_DNA"/>
</dbReference>
<evidence type="ECO:0000313" key="2">
    <source>
        <dbReference type="Proteomes" id="UP000003112"/>
    </source>
</evidence>
<dbReference type="AlphaFoldDB" id="E6K4P4"/>
<proteinExistence type="predicted"/>
<name>E6K4P4_9BACT</name>
<gene>
    <name evidence="1" type="ORF">HMPREF6485_0577</name>
</gene>